<keyword evidence="2" id="KW-1185">Reference proteome</keyword>
<dbReference type="Gene3D" id="1.25.10.10">
    <property type="entry name" value="Leucine-rich Repeat Variant"/>
    <property type="match status" value="1"/>
</dbReference>
<comment type="caution">
    <text evidence="1">The sequence shown here is derived from an EMBL/GenBank/DDBJ whole genome shotgun (WGS) entry which is preliminary data.</text>
</comment>
<evidence type="ECO:0000313" key="1">
    <source>
        <dbReference type="EMBL" id="KAG0582017.1"/>
    </source>
</evidence>
<protein>
    <submittedName>
        <fullName evidence="1">Uncharacterized protein</fullName>
    </submittedName>
</protein>
<dbReference type="EMBL" id="CM026423">
    <property type="protein sequence ID" value="KAG0582017.1"/>
    <property type="molecule type" value="Genomic_DNA"/>
</dbReference>
<dbReference type="PANTHER" id="PTHR15599">
    <property type="entry name" value="RTDR1"/>
    <property type="match status" value="1"/>
</dbReference>
<dbReference type="AlphaFoldDB" id="A0A8T0IGR7"/>
<reference evidence="1" key="1">
    <citation type="submission" date="2020-06" db="EMBL/GenBank/DDBJ databases">
        <title>WGS assembly of Ceratodon purpureus strain R40.</title>
        <authorList>
            <person name="Carey S.B."/>
            <person name="Jenkins J."/>
            <person name="Shu S."/>
            <person name="Lovell J.T."/>
            <person name="Sreedasyam A."/>
            <person name="Maumus F."/>
            <person name="Tiley G.P."/>
            <person name="Fernandez-Pozo N."/>
            <person name="Barry K."/>
            <person name="Chen C."/>
            <person name="Wang M."/>
            <person name="Lipzen A."/>
            <person name="Daum C."/>
            <person name="Saski C.A."/>
            <person name="Payton A.C."/>
            <person name="Mcbreen J.C."/>
            <person name="Conrad R.E."/>
            <person name="Kollar L.M."/>
            <person name="Olsson S."/>
            <person name="Huttunen S."/>
            <person name="Landis J.B."/>
            <person name="Wickett N.J."/>
            <person name="Johnson M.G."/>
            <person name="Rensing S.A."/>
            <person name="Grimwood J."/>
            <person name="Schmutz J."/>
            <person name="Mcdaniel S.F."/>
        </authorList>
    </citation>
    <scope>NUCLEOTIDE SEQUENCE</scope>
    <source>
        <strain evidence="1">R40</strain>
    </source>
</reference>
<dbReference type="Proteomes" id="UP000822688">
    <property type="component" value="Chromosome 3"/>
</dbReference>
<dbReference type="InterPro" id="IPR016024">
    <property type="entry name" value="ARM-type_fold"/>
</dbReference>
<name>A0A8T0IGR7_CERPU</name>
<accession>A0A8T0IGR7</accession>
<dbReference type="InterPro" id="IPR042856">
    <property type="entry name" value="RSP14"/>
</dbReference>
<organism evidence="1 2">
    <name type="scientific">Ceratodon purpureus</name>
    <name type="common">Fire moss</name>
    <name type="synonym">Dicranum purpureum</name>
    <dbReference type="NCBI Taxonomy" id="3225"/>
    <lineage>
        <taxon>Eukaryota</taxon>
        <taxon>Viridiplantae</taxon>
        <taxon>Streptophyta</taxon>
        <taxon>Embryophyta</taxon>
        <taxon>Bryophyta</taxon>
        <taxon>Bryophytina</taxon>
        <taxon>Bryopsida</taxon>
        <taxon>Dicranidae</taxon>
        <taxon>Pseudoditrichales</taxon>
        <taxon>Ditrichaceae</taxon>
        <taxon>Ceratodon</taxon>
    </lineage>
</organism>
<gene>
    <name evidence="1" type="ORF">KC19_3G026800</name>
</gene>
<dbReference type="PANTHER" id="PTHR15599:SF1">
    <property type="entry name" value="RADIAL SPOKE HEAD 14 HOMOLOG"/>
    <property type="match status" value="1"/>
</dbReference>
<dbReference type="InterPro" id="IPR011989">
    <property type="entry name" value="ARM-like"/>
</dbReference>
<evidence type="ECO:0000313" key="2">
    <source>
        <dbReference type="Proteomes" id="UP000822688"/>
    </source>
</evidence>
<dbReference type="SUPFAM" id="SSF48371">
    <property type="entry name" value="ARM repeat"/>
    <property type="match status" value="1"/>
</dbReference>
<sequence length="461" mass="52429">MAPLEDETMRQCKAWWYSDQCIRTEDMTKFVNVPDCEEGYPLLKSELPPGNLMNQQPDHPPGWPYWPVQEPRITLAYLNFMYSKLVRILKTTATKDIVIRQKAVQWCVELLCTPDSRVRCLAAGILPLLAEIAQTEEDMYLRQELAMCFKYASASTEAWDALVDLKCIDKLVEYVAVDNKLLRGNALSALNDCCLSDRARDVLVNNGKTLQFILKRINEETDRVNTVAALDVLSKCVIGLNYCEKAMKELLNVNAVSTALRLMDSPFLDLKEAATRFLCLICFHIKGKDQAIKQGAIEKLLPYLHHIEPRIQIFGLAALMSITIAVEGKFRIVFAGGVPYIKPMLDLTDDVICLYVLQLMINTAHHPGARAKLQDCIPILRKMITESTSAWLKRTCRQGIQQLQFTSRPYPNLRFVSMKEGMENFPLYSVYTSLPSAKHCKIHARTFTSFPSQRICNLHTL</sequence>
<proteinExistence type="predicted"/>